<dbReference type="EMBL" id="AP012032">
    <property type="protein sequence ID" value="BAK10791.1"/>
    <property type="molecule type" value="Genomic_DNA"/>
</dbReference>
<dbReference type="RefSeq" id="WP_013025274.1">
    <property type="nucleotide sequence ID" value="NC_017531.2"/>
</dbReference>
<dbReference type="KEGG" id="paj:PAJ_0711"/>
<dbReference type="Pfam" id="PF03886">
    <property type="entry name" value="ABC_trans_aux"/>
    <property type="match status" value="1"/>
</dbReference>
<dbReference type="Proteomes" id="UP000006690">
    <property type="component" value="Chromosome"/>
</dbReference>
<name>A0A0H3KUS8_PANAA</name>
<evidence type="ECO:0000259" key="2">
    <source>
        <dbReference type="Pfam" id="PF03886"/>
    </source>
</evidence>
<gene>
    <name evidence="3" type="primary">ymbA</name>
    <name evidence="3" type="ordered locus">PAJ_0711</name>
</gene>
<dbReference type="SUPFAM" id="SSF159594">
    <property type="entry name" value="XCC0632-like"/>
    <property type="match status" value="1"/>
</dbReference>
<dbReference type="AlphaFoldDB" id="A0A0H3KUS8"/>
<feature type="signal peptide" evidence="1">
    <location>
        <begin position="1"/>
        <end position="22"/>
    </location>
</feature>
<dbReference type="OrthoDB" id="5600407at2"/>
<dbReference type="InterPro" id="IPR005586">
    <property type="entry name" value="ABC_trans_aux"/>
</dbReference>
<accession>A0A0H3KUS8</accession>
<feature type="chain" id="PRO_5002614274" evidence="1">
    <location>
        <begin position="23"/>
        <end position="194"/>
    </location>
</feature>
<keyword evidence="3" id="KW-0449">Lipoprotein</keyword>
<evidence type="ECO:0000313" key="3">
    <source>
        <dbReference type="EMBL" id="BAK10791.1"/>
    </source>
</evidence>
<sequence>MKKGLVFLAALALSACSSTVNTTYYQLPSGAASMQVIGSEANAQPTLWVQQVVVPDYLAGNGLVYQTSDVKYVIAANNLWASPLDQQLQQTMITNLTKALPGRLVTQTLMGQEHDTLNITVNDFQGRYDGKAVISGQWTLEHQGRFTKQAFNLVLPQQEDGYDALVKTLAQGWQQIAQQIARNVASENSTGTGL</sequence>
<dbReference type="NCBIfam" id="NF033620">
    <property type="entry name" value="pqiC"/>
    <property type="match status" value="1"/>
</dbReference>
<dbReference type="eggNOG" id="COG3009">
    <property type="taxonomic scope" value="Bacteria"/>
</dbReference>
<organism evidence="3 4">
    <name type="scientific">Pantoea ananatis (strain AJ13355)</name>
    <dbReference type="NCBI Taxonomy" id="932677"/>
    <lineage>
        <taxon>Bacteria</taxon>
        <taxon>Pseudomonadati</taxon>
        <taxon>Pseudomonadota</taxon>
        <taxon>Gammaproteobacteria</taxon>
        <taxon>Enterobacterales</taxon>
        <taxon>Erwiniaceae</taxon>
        <taxon>Pantoea</taxon>
    </lineage>
</organism>
<evidence type="ECO:0000256" key="1">
    <source>
        <dbReference type="SAM" id="SignalP"/>
    </source>
</evidence>
<proteinExistence type="predicted"/>
<dbReference type="InterPro" id="IPR049736">
    <property type="entry name" value="PqiC"/>
</dbReference>
<evidence type="ECO:0000313" key="4">
    <source>
        <dbReference type="Proteomes" id="UP000006690"/>
    </source>
</evidence>
<dbReference type="HOGENOM" id="CLU_096001_3_2_6"/>
<feature type="domain" description="ABC-type transport auxiliary lipoprotein component" evidence="2">
    <location>
        <begin position="25"/>
        <end position="181"/>
    </location>
</feature>
<dbReference type="PATRIC" id="fig|932677.3.peg.799"/>
<dbReference type="PROSITE" id="PS51257">
    <property type="entry name" value="PROKAR_LIPOPROTEIN"/>
    <property type="match status" value="1"/>
</dbReference>
<protein>
    <submittedName>
        <fullName evidence="3">Lipoprotein YmbA</fullName>
    </submittedName>
</protein>
<reference evidence="4" key="1">
    <citation type="journal article" date="2012" name="Appl. Microbiol. Biotechnol.">
        <title>The complete genome sequence of Pantoea ananatis AJ13355, an organism with great biotechnological potential.</title>
        <authorList>
            <person name="Hara Y."/>
            <person name="Kadotani N."/>
            <person name="Izui H."/>
            <person name="Katashkina J.I."/>
            <person name="Kuvaeva T.M."/>
            <person name="Andreeva I.G."/>
            <person name="Golubeva L.I."/>
            <person name="Malko D.B."/>
            <person name="Makeev V.J."/>
            <person name="Mashko S.V."/>
            <person name="Kozlov Y.I."/>
        </authorList>
    </citation>
    <scope>NUCLEOTIDE SEQUENCE [LARGE SCALE GENOMIC DNA]</scope>
    <source>
        <strain evidence="4">AJ13355</strain>
    </source>
</reference>
<dbReference type="Gene3D" id="3.40.50.10610">
    <property type="entry name" value="ABC-type transport auxiliary lipoprotein component"/>
    <property type="match status" value="1"/>
</dbReference>
<keyword evidence="1" id="KW-0732">Signal</keyword>